<feature type="signal peptide" evidence="5">
    <location>
        <begin position="1"/>
        <end position="25"/>
    </location>
</feature>
<dbReference type="GO" id="GO:0004500">
    <property type="term" value="F:dopamine beta-monooxygenase activity"/>
    <property type="evidence" value="ECO:0007669"/>
    <property type="project" value="InterPro"/>
</dbReference>
<evidence type="ECO:0000313" key="7">
    <source>
        <dbReference type="EMBL" id="ACI65398.1"/>
    </source>
</evidence>
<dbReference type="InterPro" id="IPR024548">
    <property type="entry name" value="Cu2_monoox_C"/>
</dbReference>
<dbReference type="KEGG" id="pti:PHATR_36922"/>
<keyword evidence="8" id="KW-1185">Reference proteome</keyword>
<evidence type="ECO:0000256" key="5">
    <source>
        <dbReference type="SAM" id="SignalP"/>
    </source>
</evidence>
<dbReference type="AlphaFoldDB" id="B5Y416"/>
<dbReference type="Pfam" id="PF03712">
    <property type="entry name" value="Cu2_monoox_C"/>
    <property type="match status" value="1"/>
</dbReference>
<dbReference type="EMBL" id="CP001141">
    <property type="protein sequence ID" value="ACI65398.1"/>
    <property type="molecule type" value="Genomic_DNA"/>
</dbReference>
<name>B5Y416_PHATC</name>
<dbReference type="OrthoDB" id="193961at2759"/>
<feature type="chain" id="PRO_5002838768" description="DOMON domain-containing protein" evidence="5">
    <location>
        <begin position="26"/>
        <end position="645"/>
    </location>
</feature>
<dbReference type="CDD" id="cd09631">
    <property type="entry name" value="DOMON_DOH"/>
    <property type="match status" value="1"/>
</dbReference>
<dbReference type="InterPro" id="IPR008977">
    <property type="entry name" value="PHM/PNGase_F_dom_sf"/>
</dbReference>
<evidence type="ECO:0000256" key="2">
    <source>
        <dbReference type="ARBA" id="ARBA00023157"/>
    </source>
</evidence>
<proteinExistence type="inferred from homology"/>
<dbReference type="GeneID" id="7204718"/>
<dbReference type="SMART" id="SM00664">
    <property type="entry name" value="DoH"/>
    <property type="match status" value="1"/>
</dbReference>
<keyword evidence="2" id="KW-1015">Disulfide bond</keyword>
<dbReference type="PaxDb" id="2850-Phatr36922"/>
<evidence type="ECO:0000256" key="3">
    <source>
        <dbReference type="ARBA" id="ARBA00023180"/>
    </source>
</evidence>
<dbReference type="Pfam" id="PF03351">
    <property type="entry name" value="DOMON"/>
    <property type="match status" value="1"/>
</dbReference>
<keyword evidence="3" id="KW-0325">Glycoprotein</keyword>
<dbReference type="Pfam" id="PF01082">
    <property type="entry name" value="Cu2_monooxygen"/>
    <property type="match status" value="1"/>
</dbReference>
<dbReference type="PROSITE" id="PS50836">
    <property type="entry name" value="DOMON"/>
    <property type="match status" value="1"/>
</dbReference>
<dbReference type="RefSeq" id="XP_002185928.1">
    <property type="nucleotide sequence ID" value="XM_002185892.1"/>
</dbReference>
<dbReference type="Gene3D" id="2.60.120.310">
    <property type="entry name" value="Copper type II, ascorbate-dependent monooxygenase, N-terminal domain"/>
    <property type="match status" value="1"/>
</dbReference>
<dbReference type="Gene3D" id="2.60.120.230">
    <property type="match status" value="1"/>
</dbReference>
<accession>B5Y416</accession>
<dbReference type="InterPro" id="IPR036939">
    <property type="entry name" value="Cu2_ascorb_mOase_N_sf"/>
</dbReference>
<evidence type="ECO:0000259" key="6">
    <source>
        <dbReference type="PROSITE" id="PS50836"/>
    </source>
</evidence>
<evidence type="ECO:0000256" key="4">
    <source>
        <dbReference type="SAM" id="MobiDB-lite"/>
    </source>
</evidence>
<keyword evidence="5" id="KW-0732">Signal</keyword>
<evidence type="ECO:0000256" key="1">
    <source>
        <dbReference type="ARBA" id="ARBA00010676"/>
    </source>
</evidence>
<dbReference type="InterPro" id="IPR000323">
    <property type="entry name" value="Cu2_ascorb_mOase_N"/>
</dbReference>
<dbReference type="InterPro" id="IPR000945">
    <property type="entry name" value="DBH-like"/>
</dbReference>
<dbReference type="PANTHER" id="PTHR10157:SF23">
    <property type="entry name" value="MOXD1 HOMOLOG 1"/>
    <property type="match status" value="1"/>
</dbReference>
<comment type="similarity">
    <text evidence="1">Belongs to the copper type II ascorbate-dependent monooxygenase family.</text>
</comment>
<dbReference type="GO" id="GO:0005507">
    <property type="term" value="F:copper ion binding"/>
    <property type="evidence" value="ECO:0007669"/>
    <property type="project" value="InterPro"/>
</dbReference>
<feature type="region of interest" description="Disordered" evidence="4">
    <location>
        <begin position="589"/>
        <end position="614"/>
    </location>
</feature>
<dbReference type="Proteomes" id="UP000000759">
    <property type="component" value="Chromosome 11"/>
</dbReference>
<organism evidence="7 8">
    <name type="scientific">Phaeodactylum tricornutum (strain CCAP 1055/1)</name>
    <dbReference type="NCBI Taxonomy" id="556484"/>
    <lineage>
        <taxon>Eukaryota</taxon>
        <taxon>Sar</taxon>
        <taxon>Stramenopiles</taxon>
        <taxon>Ochrophyta</taxon>
        <taxon>Bacillariophyta</taxon>
        <taxon>Bacillariophyceae</taxon>
        <taxon>Bacillariophycidae</taxon>
        <taxon>Naviculales</taxon>
        <taxon>Phaeodactylaceae</taxon>
        <taxon>Phaeodactylum</taxon>
    </lineage>
</organism>
<feature type="domain" description="DOMON" evidence="6">
    <location>
        <begin position="73"/>
        <end position="203"/>
    </location>
</feature>
<dbReference type="PANTHER" id="PTHR10157">
    <property type="entry name" value="DOPAMINE BETA HYDROXYLASE RELATED"/>
    <property type="match status" value="1"/>
</dbReference>
<protein>
    <recommendedName>
        <fullName evidence="6">DOMON domain-containing protein</fullName>
    </recommendedName>
</protein>
<evidence type="ECO:0000313" key="8">
    <source>
        <dbReference type="Proteomes" id="UP000000759"/>
    </source>
</evidence>
<reference evidence="8" key="2">
    <citation type="submission" date="2008-08" db="EMBL/GenBank/DDBJ databases">
        <authorList>
            <consortium name="Diatom Consortium"/>
            <person name="Grigoriev I."/>
            <person name="Grimwood J."/>
            <person name="Kuo A."/>
            <person name="Otillar R.P."/>
            <person name="Salamov A."/>
            <person name="Detter J.C."/>
            <person name="Lindquist E."/>
            <person name="Shapiro H."/>
            <person name="Lucas S."/>
            <person name="Glavina del Rio T."/>
            <person name="Pitluck S."/>
            <person name="Rokhsar D."/>
            <person name="Bowler C."/>
        </authorList>
    </citation>
    <scope>GENOME REANNOTATION</scope>
    <source>
        <strain evidence="8">CCAP 1055/1</strain>
    </source>
</reference>
<dbReference type="InterPro" id="IPR005018">
    <property type="entry name" value="DOMON_domain"/>
</dbReference>
<dbReference type="STRING" id="556484.B5Y416"/>
<gene>
    <name evidence="7" type="ORF">PHATR_36922</name>
</gene>
<feature type="compositionally biased region" description="Polar residues" evidence="4">
    <location>
        <begin position="590"/>
        <end position="611"/>
    </location>
</feature>
<dbReference type="SUPFAM" id="SSF49742">
    <property type="entry name" value="PHM/PNGase F"/>
    <property type="match status" value="2"/>
</dbReference>
<sequence>MIQSSWTLLALYSAWWSSLGSLVSGQTLFNQPTEYFSNSTDPVSTQFYLDWVDTTLERYDASLFLSAANNASNGVAVHWSVRADTPDTITDNATSTTLRLAVAAPASGWVAFGLSENGGMSGSDVVVFEAAQPDRLRDMHILDTRAVMDDVCNDWTLIEAHLAENFVIFEATRVLDTGDPQDRIIFPDADTLIASHRIIAAWGNDESVSYHKENKARGAIRWFGEGAVEALTFEQTMRAVSIGSFEVRAVDHPVKTIDTEYAEFCLGRGQILAQTGLDGSPDSLTIVGMEPIIDPSTSQFVHHFTVYTSPNANEDGVVPCDDREYFELIYVWAPGEYGFALPLNVGATYGPNVAQSFRLQIHYDNPSLIADAVDNSGVRFYFSKQPRKHAMGVLQLGDPFVGLEGQTVGAGWNKHDFTCSGSCATMALGEEPVTVIREFLHMHQAGVRASNKQIRDGRIVRSSAIDYFSFAQQGNQAVLQDPFQIFPGDEFKTSCFYKGNTDTVFGISSQEEMCIAFLFYFPRKRISGLLPWLCAVGYDHFVPACESQWSSLVLSTTIELERIFGTVPEESQCLLKTTPVEIPTKAPVAVSNSNSIPNNKPANSSESTLDPTSGAVERESSGLILDFDAICRLLLPMTLLTLLIF</sequence>
<dbReference type="InterPro" id="IPR014784">
    <property type="entry name" value="Cu2_ascorb_mOase-like_C"/>
</dbReference>
<dbReference type="InterPro" id="IPR045266">
    <property type="entry name" value="DOH_DOMON"/>
</dbReference>
<dbReference type="eggNOG" id="KOG3568">
    <property type="taxonomic scope" value="Eukaryota"/>
</dbReference>
<reference evidence="7 8" key="1">
    <citation type="journal article" date="2008" name="Nature">
        <title>The Phaeodactylum genome reveals the evolutionary history of diatom genomes.</title>
        <authorList>
            <person name="Bowler C."/>
            <person name="Allen A.E."/>
            <person name="Badger J.H."/>
            <person name="Grimwood J."/>
            <person name="Jabbari K."/>
            <person name="Kuo A."/>
            <person name="Maheswari U."/>
            <person name="Martens C."/>
            <person name="Maumus F."/>
            <person name="Otillar R.P."/>
            <person name="Rayko E."/>
            <person name="Salamov A."/>
            <person name="Vandepoele K."/>
            <person name="Beszteri B."/>
            <person name="Gruber A."/>
            <person name="Heijde M."/>
            <person name="Katinka M."/>
            <person name="Mock T."/>
            <person name="Valentin K."/>
            <person name="Verret F."/>
            <person name="Berges J.A."/>
            <person name="Brownlee C."/>
            <person name="Cadoret J.P."/>
            <person name="Chiovitti A."/>
            <person name="Choi C.J."/>
            <person name="Coesel S."/>
            <person name="De Martino A."/>
            <person name="Detter J.C."/>
            <person name="Durkin C."/>
            <person name="Falciatore A."/>
            <person name="Fournet J."/>
            <person name="Haruta M."/>
            <person name="Huysman M.J."/>
            <person name="Jenkins B.D."/>
            <person name="Jiroutova K."/>
            <person name="Jorgensen R.E."/>
            <person name="Joubert Y."/>
            <person name="Kaplan A."/>
            <person name="Kroger N."/>
            <person name="Kroth P.G."/>
            <person name="La Roche J."/>
            <person name="Lindquist E."/>
            <person name="Lommer M."/>
            <person name="Martin-Jezequel V."/>
            <person name="Lopez P.J."/>
            <person name="Lucas S."/>
            <person name="Mangogna M."/>
            <person name="McGinnis K."/>
            <person name="Medlin L.K."/>
            <person name="Montsant A."/>
            <person name="Oudot-Le Secq M.P."/>
            <person name="Napoli C."/>
            <person name="Obornik M."/>
            <person name="Parker M.S."/>
            <person name="Petit J.L."/>
            <person name="Porcel B.M."/>
            <person name="Poulsen N."/>
            <person name="Robison M."/>
            <person name="Rychlewski L."/>
            <person name="Rynearson T.A."/>
            <person name="Schmutz J."/>
            <person name="Shapiro H."/>
            <person name="Siaut M."/>
            <person name="Stanley M."/>
            <person name="Sussman M.R."/>
            <person name="Taylor A.R."/>
            <person name="Vardi A."/>
            <person name="von Dassow P."/>
            <person name="Vyverman W."/>
            <person name="Willis A."/>
            <person name="Wyrwicz L.S."/>
            <person name="Rokhsar D.S."/>
            <person name="Weissenbach J."/>
            <person name="Armbrust E.V."/>
            <person name="Green B.R."/>
            <person name="Van de Peer Y."/>
            <person name="Grigoriev I.V."/>
        </authorList>
    </citation>
    <scope>NUCLEOTIDE SEQUENCE [LARGE SCALE GENOMIC DNA]</scope>
    <source>
        <strain evidence="7 8">CCAP 1055/1</strain>
    </source>
</reference>
<dbReference type="InParanoid" id="B5Y416"/>
<dbReference type="HOGENOM" id="CLU_421214_0_0_1"/>